<proteinExistence type="predicted"/>
<reference evidence="1 2" key="1">
    <citation type="journal article" date="2022" name="Allergy">
        <title>Genome assembly and annotation of Periplaneta americana reveal a comprehensive cockroach allergen profile.</title>
        <authorList>
            <person name="Wang L."/>
            <person name="Xiong Q."/>
            <person name="Saelim N."/>
            <person name="Wang L."/>
            <person name="Nong W."/>
            <person name="Wan A.T."/>
            <person name="Shi M."/>
            <person name="Liu X."/>
            <person name="Cao Q."/>
            <person name="Hui J.H.L."/>
            <person name="Sookrung N."/>
            <person name="Leung T.F."/>
            <person name="Tungtrongchitr A."/>
            <person name="Tsui S.K.W."/>
        </authorList>
    </citation>
    <scope>NUCLEOTIDE SEQUENCE [LARGE SCALE GENOMIC DNA]</scope>
    <source>
        <strain evidence="1">PWHHKU_190912</strain>
    </source>
</reference>
<organism evidence="1 2">
    <name type="scientific">Periplaneta americana</name>
    <name type="common">American cockroach</name>
    <name type="synonym">Blatta americana</name>
    <dbReference type="NCBI Taxonomy" id="6978"/>
    <lineage>
        <taxon>Eukaryota</taxon>
        <taxon>Metazoa</taxon>
        <taxon>Ecdysozoa</taxon>
        <taxon>Arthropoda</taxon>
        <taxon>Hexapoda</taxon>
        <taxon>Insecta</taxon>
        <taxon>Pterygota</taxon>
        <taxon>Neoptera</taxon>
        <taxon>Polyneoptera</taxon>
        <taxon>Dictyoptera</taxon>
        <taxon>Blattodea</taxon>
        <taxon>Blattoidea</taxon>
        <taxon>Blattidae</taxon>
        <taxon>Blattinae</taxon>
        <taxon>Periplaneta</taxon>
    </lineage>
</organism>
<evidence type="ECO:0000313" key="1">
    <source>
        <dbReference type="EMBL" id="KAJ4442526.1"/>
    </source>
</evidence>
<protein>
    <submittedName>
        <fullName evidence="1">Uncharacterized protein</fullName>
    </submittedName>
</protein>
<sequence>MKEIVNILHNQLKTNDAEIRPISDSQIQKEDEWRTVKHRRNTTEIRKAQQQAIPVIVNRFVLLCENLQISKEKESKEKILELREIRVDPNQDGVKCKY</sequence>
<name>A0ABQ8T7P4_PERAM</name>
<dbReference type="EMBL" id="JAJSOF020000013">
    <property type="protein sequence ID" value="KAJ4442526.1"/>
    <property type="molecule type" value="Genomic_DNA"/>
</dbReference>
<evidence type="ECO:0000313" key="2">
    <source>
        <dbReference type="Proteomes" id="UP001148838"/>
    </source>
</evidence>
<keyword evidence="2" id="KW-1185">Reference proteome</keyword>
<accession>A0ABQ8T7P4</accession>
<gene>
    <name evidence="1" type="ORF">ANN_04113</name>
</gene>
<dbReference type="Proteomes" id="UP001148838">
    <property type="component" value="Unassembled WGS sequence"/>
</dbReference>
<comment type="caution">
    <text evidence="1">The sequence shown here is derived from an EMBL/GenBank/DDBJ whole genome shotgun (WGS) entry which is preliminary data.</text>
</comment>